<evidence type="ECO:0000256" key="3">
    <source>
        <dbReference type="SAM" id="Phobius"/>
    </source>
</evidence>
<gene>
    <name evidence="5" type="primary">pleD_2</name>
    <name evidence="5" type="ORF">GCM10008171_27810</name>
</gene>
<evidence type="ECO:0000259" key="4">
    <source>
        <dbReference type="PROSITE" id="PS50887"/>
    </source>
</evidence>
<dbReference type="GO" id="GO:0043709">
    <property type="term" value="P:cell adhesion involved in single-species biofilm formation"/>
    <property type="evidence" value="ECO:0007669"/>
    <property type="project" value="TreeGrafter"/>
</dbReference>
<dbReference type="InterPro" id="IPR050469">
    <property type="entry name" value="Diguanylate_Cyclase"/>
</dbReference>
<dbReference type="Gene3D" id="3.30.70.270">
    <property type="match status" value="1"/>
</dbReference>
<dbReference type="GO" id="GO:1902201">
    <property type="term" value="P:negative regulation of bacterial-type flagellum-dependent cell motility"/>
    <property type="evidence" value="ECO:0007669"/>
    <property type="project" value="TreeGrafter"/>
</dbReference>
<dbReference type="SUPFAM" id="SSF55073">
    <property type="entry name" value="Nucleotide cyclase"/>
    <property type="match status" value="1"/>
</dbReference>
<reference evidence="5" key="1">
    <citation type="journal article" date="2014" name="Int. J. Syst. Evol. Microbiol.">
        <title>Complete genome sequence of Corynebacterium casei LMG S-19264T (=DSM 44701T), isolated from a smear-ripened cheese.</title>
        <authorList>
            <consortium name="US DOE Joint Genome Institute (JGI-PGF)"/>
            <person name="Walter F."/>
            <person name="Albersmeier A."/>
            <person name="Kalinowski J."/>
            <person name="Ruckert C."/>
        </authorList>
    </citation>
    <scope>NUCLEOTIDE SEQUENCE</scope>
    <source>
        <strain evidence="5">VKM B-2555</strain>
    </source>
</reference>
<dbReference type="InterPro" id="IPR043128">
    <property type="entry name" value="Rev_trsase/Diguanyl_cyclase"/>
</dbReference>
<dbReference type="EMBL" id="BSFK01000016">
    <property type="protein sequence ID" value="GLK77527.1"/>
    <property type="molecule type" value="Genomic_DNA"/>
</dbReference>
<dbReference type="SMART" id="SM00267">
    <property type="entry name" value="GGDEF"/>
    <property type="match status" value="1"/>
</dbReference>
<accession>A0A9W6JI81</accession>
<dbReference type="PANTHER" id="PTHR45138:SF9">
    <property type="entry name" value="DIGUANYLATE CYCLASE DGCM-RELATED"/>
    <property type="match status" value="1"/>
</dbReference>
<keyword evidence="6" id="KW-1185">Reference proteome</keyword>
<dbReference type="PANTHER" id="PTHR45138">
    <property type="entry name" value="REGULATORY COMPONENTS OF SENSORY TRANSDUCTION SYSTEM"/>
    <property type="match status" value="1"/>
</dbReference>
<dbReference type="Pfam" id="PF00990">
    <property type="entry name" value="GGDEF"/>
    <property type="match status" value="1"/>
</dbReference>
<name>A0A9W6JI81_9HYPH</name>
<dbReference type="PROSITE" id="PS50887">
    <property type="entry name" value="GGDEF"/>
    <property type="match status" value="1"/>
</dbReference>
<sequence>MQRRAAPAEDLQGVSARHLERRLRFAAGAAVICVAVLAGLLVGRVYQDFQLAQTGSAALATFRTVLDLSNAVAAERGPANAAMALRVEDAQASAALVAARRTVDQVAMTAGGLVAASVLPGAATTAEATFEVLLERAKARLAVARSEVDRVRELPFEHRTLGDIEGAITAMFHASDMHRELVRWKAAQLARNDPDLASAAQAGRVLAEFRDHAGRVGSNIIAPLALNQAMPMTNLLAARQTIGHISGLWSLFEGMAGGPFRDERLNGLIHETEQVFLREGLGLVETTIGEGRSSGQYSLSAAEFTQRFVATFQPVLQLQRAMLAASEARLAKRRDDALFALLGAVAAALALIGVVILVVLYAERRVFAPLMRARREVIALAGEADASPWTGGAPGEFGGLFDAIDVLRERLRLRDEMTVDLQRQASTDALTGVLNRGGLEAFVARMERDRRRMPVAILILFDVDNFKAVNDRHGHPAGDEVIRHVARRAQELTHGRDLVARFGGDEFAILTEERSVEETAALAETLRRALAAEPVALPDGAGFLSVTASFGVASGARDWRELTTLADNALYAAKAGGRDAVSVAPGPVAHLSRHAGGLNPIDGVA</sequence>
<protein>
    <recommendedName>
        <fullName evidence="1">diguanylate cyclase</fullName>
        <ecNumber evidence="1">2.7.7.65</ecNumber>
    </recommendedName>
</protein>
<evidence type="ECO:0000256" key="1">
    <source>
        <dbReference type="ARBA" id="ARBA00012528"/>
    </source>
</evidence>
<reference evidence="5" key="2">
    <citation type="submission" date="2023-01" db="EMBL/GenBank/DDBJ databases">
        <authorList>
            <person name="Sun Q."/>
            <person name="Evtushenko L."/>
        </authorList>
    </citation>
    <scope>NUCLEOTIDE SEQUENCE</scope>
    <source>
        <strain evidence="5">VKM B-2555</strain>
    </source>
</reference>
<dbReference type="InterPro" id="IPR029787">
    <property type="entry name" value="Nucleotide_cyclase"/>
</dbReference>
<dbReference type="GO" id="GO:0052621">
    <property type="term" value="F:diguanylate cyclase activity"/>
    <property type="evidence" value="ECO:0007669"/>
    <property type="project" value="UniProtKB-EC"/>
</dbReference>
<comment type="catalytic activity">
    <reaction evidence="2">
        <text>2 GTP = 3',3'-c-di-GMP + 2 diphosphate</text>
        <dbReference type="Rhea" id="RHEA:24898"/>
        <dbReference type="ChEBI" id="CHEBI:33019"/>
        <dbReference type="ChEBI" id="CHEBI:37565"/>
        <dbReference type="ChEBI" id="CHEBI:58805"/>
        <dbReference type="EC" id="2.7.7.65"/>
    </reaction>
</comment>
<evidence type="ECO:0000313" key="5">
    <source>
        <dbReference type="EMBL" id="GLK77527.1"/>
    </source>
</evidence>
<dbReference type="InterPro" id="IPR000160">
    <property type="entry name" value="GGDEF_dom"/>
</dbReference>
<dbReference type="FunFam" id="3.30.70.270:FF:000001">
    <property type="entry name" value="Diguanylate cyclase domain protein"/>
    <property type="match status" value="1"/>
</dbReference>
<dbReference type="AlphaFoldDB" id="A0A9W6JI81"/>
<feature type="transmembrane region" description="Helical" evidence="3">
    <location>
        <begin position="337"/>
        <end position="362"/>
    </location>
</feature>
<dbReference type="NCBIfam" id="TIGR00254">
    <property type="entry name" value="GGDEF"/>
    <property type="match status" value="1"/>
</dbReference>
<keyword evidence="3" id="KW-0812">Transmembrane</keyword>
<dbReference type="EC" id="2.7.7.65" evidence="1"/>
<keyword evidence="3" id="KW-1133">Transmembrane helix</keyword>
<organism evidence="5 6">
    <name type="scientific">Methylopila jiangsuensis</name>
    <dbReference type="NCBI Taxonomy" id="586230"/>
    <lineage>
        <taxon>Bacteria</taxon>
        <taxon>Pseudomonadati</taxon>
        <taxon>Pseudomonadota</taxon>
        <taxon>Alphaproteobacteria</taxon>
        <taxon>Hyphomicrobiales</taxon>
        <taxon>Methylopilaceae</taxon>
        <taxon>Methylopila</taxon>
    </lineage>
</organism>
<feature type="transmembrane region" description="Helical" evidence="3">
    <location>
        <begin position="25"/>
        <end position="46"/>
    </location>
</feature>
<dbReference type="CDD" id="cd01949">
    <property type="entry name" value="GGDEF"/>
    <property type="match status" value="1"/>
</dbReference>
<comment type="caution">
    <text evidence="5">The sequence shown here is derived from an EMBL/GenBank/DDBJ whole genome shotgun (WGS) entry which is preliminary data.</text>
</comment>
<dbReference type="GO" id="GO:0005886">
    <property type="term" value="C:plasma membrane"/>
    <property type="evidence" value="ECO:0007669"/>
    <property type="project" value="TreeGrafter"/>
</dbReference>
<dbReference type="Proteomes" id="UP001143364">
    <property type="component" value="Unassembled WGS sequence"/>
</dbReference>
<keyword evidence="3" id="KW-0472">Membrane</keyword>
<feature type="domain" description="GGDEF" evidence="4">
    <location>
        <begin position="454"/>
        <end position="586"/>
    </location>
</feature>
<proteinExistence type="predicted"/>
<evidence type="ECO:0000313" key="6">
    <source>
        <dbReference type="Proteomes" id="UP001143364"/>
    </source>
</evidence>
<evidence type="ECO:0000256" key="2">
    <source>
        <dbReference type="ARBA" id="ARBA00034247"/>
    </source>
</evidence>